<organism evidence="3 4">
    <name type="scientific">Coniosporium apollinis (strain CBS 100218)</name>
    <name type="common">Rock-inhabiting black yeast</name>
    <dbReference type="NCBI Taxonomy" id="1168221"/>
    <lineage>
        <taxon>Eukaryota</taxon>
        <taxon>Fungi</taxon>
        <taxon>Dikarya</taxon>
        <taxon>Ascomycota</taxon>
        <taxon>Pezizomycotina</taxon>
        <taxon>Dothideomycetes</taxon>
        <taxon>Dothideomycetes incertae sedis</taxon>
        <taxon>Coniosporium</taxon>
    </lineage>
</organism>
<dbReference type="PANTHER" id="PTHR13390:SF0">
    <property type="entry name" value="LIPID DROPLET-ASSOCIATED HYDROLASE"/>
    <property type="match status" value="1"/>
</dbReference>
<keyword evidence="1" id="KW-0378">Hydrolase</keyword>
<reference evidence="4" key="1">
    <citation type="submission" date="2012-06" db="EMBL/GenBank/DDBJ databases">
        <title>The genome sequence of Coniosporium apollinis CBS 100218.</title>
        <authorList>
            <consortium name="The Broad Institute Genome Sequencing Platform"/>
            <person name="Cuomo C."/>
            <person name="Gorbushina A."/>
            <person name="Noack S."/>
            <person name="Walker B."/>
            <person name="Young S.K."/>
            <person name="Zeng Q."/>
            <person name="Gargeya S."/>
            <person name="Fitzgerald M."/>
            <person name="Haas B."/>
            <person name="Abouelleil A."/>
            <person name="Alvarado L."/>
            <person name="Arachchi H.M."/>
            <person name="Berlin A.M."/>
            <person name="Chapman S.B."/>
            <person name="Goldberg J."/>
            <person name="Griggs A."/>
            <person name="Gujja S."/>
            <person name="Hansen M."/>
            <person name="Howarth C."/>
            <person name="Imamovic A."/>
            <person name="Larimer J."/>
            <person name="McCowan C."/>
            <person name="Montmayeur A."/>
            <person name="Murphy C."/>
            <person name="Neiman D."/>
            <person name="Pearson M."/>
            <person name="Priest M."/>
            <person name="Roberts A."/>
            <person name="Saif S."/>
            <person name="Shea T."/>
            <person name="Sisk P."/>
            <person name="Sykes S."/>
            <person name="Wortman J."/>
            <person name="Nusbaum C."/>
            <person name="Birren B."/>
        </authorList>
    </citation>
    <scope>NUCLEOTIDE SEQUENCE [LARGE SCALE GENOMIC DNA]</scope>
    <source>
        <strain evidence="4">CBS 100218</strain>
    </source>
</reference>
<evidence type="ECO:0008006" key="5">
    <source>
        <dbReference type="Google" id="ProtNLM"/>
    </source>
</evidence>
<keyword evidence="2" id="KW-0812">Transmembrane</keyword>
<protein>
    <recommendedName>
        <fullName evidence="5">AB hydrolase-1 domain-containing protein</fullName>
    </recommendedName>
</protein>
<dbReference type="OMA" id="LIGYYHT"/>
<evidence type="ECO:0000313" key="4">
    <source>
        <dbReference type="Proteomes" id="UP000016924"/>
    </source>
</evidence>
<sequence length="371" mass="40600">MMIESFPTAIHLKDTNTPPNARTYIIFFITGNPGLISYYTTYLHHLYSLLSTSNRSKTLTFQVYGASLSGFDVHGKEQGSVPGKSPPYGLLDQIEGVSNSLQALVAKERKGSGRDEAPRVVLIGHSVSLTASHGTGNPRITGLKLIGVAAQVGAFILLELIRRERGQQLQRQPGLNIVGGVCLTPTVVDIARSSSGRVASFLLLIPGYVLITSLIVKLLTFWIPSRALETLVRVVTRFPADAAAVTAAFIKSRWGVRQALHMAREEMQVITTDTLDDEIWGAAAPSVSGLPRPKLFFLFAKEDHWVADETRDELIRLRARKGDGEEWKPKMEVDASGLVHGFCIRHSVPVAGKVKGYIDEIVEADMAMSIR</sequence>
<feature type="transmembrane region" description="Helical" evidence="2">
    <location>
        <begin position="201"/>
        <end position="223"/>
    </location>
</feature>
<keyword evidence="2" id="KW-0472">Membrane</keyword>
<dbReference type="GO" id="GO:0005811">
    <property type="term" value="C:lipid droplet"/>
    <property type="evidence" value="ECO:0007669"/>
    <property type="project" value="InterPro"/>
</dbReference>
<feature type="transmembrane region" description="Helical" evidence="2">
    <location>
        <begin position="21"/>
        <end position="40"/>
    </location>
</feature>
<dbReference type="EMBL" id="JH767577">
    <property type="protein sequence ID" value="EON65995.1"/>
    <property type="molecule type" value="Genomic_DNA"/>
</dbReference>
<gene>
    <name evidence="3" type="ORF">W97_05238</name>
</gene>
<dbReference type="AlphaFoldDB" id="R7YVP5"/>
<accession>R7YVP5</accession>
<dbReference type="PANTHER" id="PTHR13390">
    <property type="entry name" value="LIPASE"/>
    <property type="match status" value="1"/>
</dbReference>
<dbReference type="eggNOG" id="KOG3975">
    <property type="taxonomic scope" value="Eukaryota"/>
</dbReference>
<dbReference type="Pfam" id="PF10230">
    <property type="entry name" value="LIDHydrolase"/>
    <property type="match status" value="2"/>
</dbReference>
<dbReference type="GO" id="GO:0019915">
    <property type="term" value="P:lipid storage"/>
    <property type="evidence" value="ECO:0007669"/>
    <property type="project" value="InterPro"/>
</dbReference>
<name>R7YVP5_CONA1</name>
<dbReference type="Proteomes" id="UP000016924">
    <property type="component" value="Unassembled WGS sequence"/>
</dbReference>
<keyword evidence="4" id="KW-1185">Reference proteome</keyword>
<proteinExistence type="predicted"/>
<evidence type="ECO:0000313" key="3">
    <source>
        <dbReference type="EMBL" id="EON65995.1"/>
    </source>
</evidence>
<dbReference type="GeneID" id="19902549"/>
<dbReference type="OrthoDB" id="448051at2759"/>
<dbReference type="InterPro" id="IPR019363">
    <property type="entry name" value="LDAH"/>
</dbReference>
<dbReference type="GO" id="GO:0016298">
    <property type="term" value="F:lipase activity"/>
    <property type="evidence" value="ECO:0007669"/>
    <property type="project" value="InterPro"/>
</dbReference>
<feature type="transmembrane region" description="Helical" evidence="2">
    <location>
        <begin position="142"/>
        <end position="161"/>
    </location>
</feature>
<dbReference type="HOGENOM" id="CLU_018394_3_0_1"/>
<evidence type="ECO:0000256" key="1">
    <source>
        <dbReference type="ARBA" id="ARBA00022801"/>
    </source>
</evidence>
<evidence type="ECO:0000256" key="2">
    <source>
        <dbReference type="SAM" id="Phobius"/>
    </source>
</evidence>
<dbReference type="RefSeq" id="XP_007781312.1">
    <property type="nucleotide sequence ID" value="XM_007783122.1"/>
</dbReference>
<keyword evidence="2" id="KW-1133">Transmembrane helix</keyword>